<sequence>MKFYSVVNIFTTPHFVDCVLSACTGLLCEDEILFVCFAKSSEAELSSATLAFKVDFYYQTEANR</sequence>
<dbReference type="EMBL" id="JYDP01000141">
    <property type="protein sequence ID" value="KRZ05365.1"/>
    <property type="molecule type" value="Genomic_DNA"/>
</dbReference>
<organism evidence="1 2">
    <name type="scientific">Trichinella zimbabwensis</name>
    <dbReference type="NCBI Taxonomy" id="268475"/>
    <lineage>
        <taxon>Eukaryota</taxon>
        <taxon>Metazoa</taxon>
        <taxon>Ecdysozoa</taxon>
        <taxon>Nematoda</taxon>
        <taxon>Enoplea</taxon>
        <taxon>Dorylaimia</taxon>
        <taxon>Trichinellida</taxon>
        <taxon>Trichinellidae</taxon>
        <taxon>Trichinella</taxon>
    </lineage>
</organism>
<accession>A0A0V1H502</accession>
<name>A0A0V1H502_9BILA</name>
<reference evidence="1 2" key="1">
    <citation type="submission" date="2015-01" db="EMBL/GenBank/DDBJ databases">
        <title>Evolution of Trichinella species and genotypes.</title>
        <authorList>
            <person name="Korhonen P.K."/>
            <person name="Edoardo P."/>
            <person name="Giuseppe L.R."/>
            <person name="Gasser R.B."/>
        </authorList>
    </citation>
    <scope>NUCLEOTIDE SEQUENCE [LARGE SCALE GENOMIC DNA]</scope>
    <source>
        <strain evidence="1">ISS1029</strain>
    </source>
</reference>
<proteinExistence type="predicted"/>
<keyword evidence="2" id="KW-1185">Reference proteome</keyword>
<comment type="caution">
    <text evidence="1">The sequence shown here is derived from an EMBL/GenBank/DDBJ whole genome shotgun (WGS) entry which is preliminary data.</text>
</comment>
<gene>
    <name evidence="1" type="ORF">T11_7303</name>
</gene>
<dbReference type="AlphaFoldDB" id="A0A0V1H502"/>
<evidence type="ECO:0000313" key="2">
    <source>
        <dbReference type="Proteomes" id="UP000055024"/>
    </source>
</evidence>
<protein>
    <submittedName>
        <fullName evidence="1">Uncharacterized protein</fullName>
    </submittedName>
</protein>
<evidence type="ECO:0000313" key="1">
    <source>
        <dbReference type="EMBL" id="KRZ05365.1"/>
    </source>
</evidence>
<dbReference type="Proteomes" id="UP000055024">
    <property type="component" value="Unassembled WGS sequence"/>
</dbReference>